<comment type="cofactor">
    <cofactor evidence="4">
        <name>Zn(2+)</name>
        <dbReference type="ChEBI" id="CHEBI:29105"/>
    </cofactor>
</comment>
<comment type="function">
    <text evidence="4">Reversible hydration of carbon dioxide.</text>
</comment>
<evidence type="ECO:0000256" key="3">
    <source>
        <dbReference type="ARBA" id="ARBA00022833"/>
    </source>
</evidence>
<dbReference type="InterPro" id="IPR023561">
    <property type="entry name" value="Carbonic_anhydrase_a-class"/>
</dbReference>
<accession>A0AA39KGB5</accession>
<comment type="similarity">
    <text evidence="1 4">Belongs to the alpha-carbonic anhydrase family.</text>
</comment>
<gene>
    <name evidence="6" type="ORF">PV327_010018</name>
</gene>
<dbReference type="Pfam" id="PF00194">
    <property type="entry name" value="Carb_anhydrase"/>
    <property type="match status" value="1"/>
</dbReference>
<keyword evidence="2 4" id="KW-0479">Metal-binding</keyword>
<sequence>MQATFVWFIIGTTCIVQSSTAYFGYKKRQQHIWPRKFKECGGKMQSPIALSTSKSIALSLPALEMIGFHDVLPHPITLTNNGHSVALNVVKNSTHHRLPYIFGAILNENQQYELEGLHFHWGNKNNRGSEHVLNDMRYSMEMHIIHRNIAYSNMADASAHEDGLVVLGIFFQVQESDNEMINPILKHLPSIQWINTEVILNTSVILNSFIPKNTETYYTYRGSLTTPPCSETITWVIFSTPVSISFKQMTRFRMLSNGEDKLGDNYRKLQNIGKRKVYVRNVAASKIDLKKYKLDIGSAFWSIERIDWVRVIIDLSNKIQKNDVEQR</sequence>
<dbReference type="EC" id="4.2.1.1" evidence="4"/>
<dbReference type="PROSITE" id="PS00162">
    <property type="entry name" value="ALPHA_CA_1"/>
    <property type="match status" value="1"/>
</dbReference>
<comment type="catalytic activity">
    <reaction evidence="4">
        <text>hydrogencarbonate + H(+) = CO2 + H2O</text>
        <dbReference type="Rhea" id="RHEA:10748"/>
        <dbReference type="ChEBI" id="CHEBI:15377"/>
        <dbReference type="ChEBI" id="CHEBI:15378"/>
        <dbReference type="ChEBI" id="CHEBI:16526"/>
        <dbReference type="ChEBI" id="CHEBI:17544"/>
        <dbReference type="EC" id="4.2.1.1"/>
    </reaction>
</comment>
<keyword evidence="3 4" id="KW-0862">Zinc</keyword>
<dbReference type="PROSITE" id="PS51144">
    <property type="entry name" value="ALPHA_CA_2"/>
    <property type="match status" value="1"/>
</dbReference>
<evidence type="ECO:0000256" key="1">
    <source>
        <dbReference type="ARBA" id="ARBA00010718"/>
    </source>
</evidence>
<dbReference type="SUPFAM" id="SSF51069">
    <property type="entry name" value="Carbonic anhydrase"/>
    <property type="match status" value="1"/>
</dbReference>
<keyword evidence="4" id="KW-0456">Lyase</keyword>
<dbReference type="GO" id="GO:0004089">
    <property type="term" value="F:carbonate dehydratase activity"/>
    <property type="evidence" value="ECO:0007669"/>
    <property type="project" value="UniProtKB-UniRule"/>
</dbReference>
<dbReference type="GO" id="GO:0008270">
    <property type="term" value="F:zinc ion binding"/>
    <property type="evidence" value="ECO:0007669"/>
    <property type="project" value="UniProtKB-UniRule"/>
</dbReference>
<reference evidence="6" key="1">
    <citation type="journal article" date="2023" name="bioRxiv">
        <title>Scaffold-level genome assemblies of two parasitoid biocontrol wasps reveal the parthenogenesis mechanism and an associated novel virus.</title>
        <authorList>
            <person name="Inwood S."/>
            <person name="Skelly J."/>
            <person name="Guhlin J."/>
            <person name="Harrop T."/>
            <person name="Goldson S."/>
            <person name="Dearden P."/>
        </authorList>
    </citation>
    <scope>NUCLEOTIDE SEQUENCE</scope>
    <source>
        <strain evidence="6">Lincoln</strain>
        <tissue evidence="6">Whole body</tissue>
    </source>
</reference>
<keyword evidence="7" id="KW-1185">Reference proteome</keyword>
<protein>
    <recommendedName>
        <fullName evidence="4">Carbonic anhydrase</fullName>
        <ecNumber evidence="4">4.2.1.1</ecNumber>
    </recommendedName>
</protein>
<organism evidence="6 7">
    <name type="scientific">Microctonus hyperodae</name>
    <name type="common">Parasitoid wasp</name>
    <dbReference type="NCBI Taxonomy" id="165561"/>
    <lineage>
        <taxon>Eukaryota</taxon>
        <taxon>Metazoa</taxon>
        <taxon>Ecdysozoa</taxon>
        <taxon>Arthropoda</taxon>
        <taxon>Hexapoda</taxon>
        <taxon>Insecta</taxon>
        <taxon>Pterygota</taxon>
        <taxon>Neoptera</taxon>
        <taxon>Endopterygota</taxon>
        <taxon>Hymenoptera</taxon>
        <taxon>Apocrita</taxon>
        <taxon>Ichneumonoidea</taxon>
        <taxon>Braconidae</taxon>
        <taxon>Euphorinae</taxon>
        <taxon>Microctonus</taxon>
    </lineage>
</organism>
<dbReference type="AlphaFoldDB" id="A0AA39KGB5"/>
<dbReference type="Proteomes" id="UP001168972">
    <property type="component" value="Unassembled WGS sequence"/>
</dbReference>
<name>A0AA39KGB5_MICHY</name>
<proteinExistence type="inferred from homology"/>
<dbReference type="InterPro" id="IPR001148">
    <property type="entry name" value="CA_dom"/>
</dbReference>
<reference evidence="6" key="2">
    <citation type="submission" date="2023-03" db="EMBL/GenBank/DDBJ databases">
        <authorList>
            <person name="Inwood S.N."/>
            <person name="Skelly J.G."/>
            <person name="Guhlin J."/>
            <person name="Harrop T.W.R."/>
            <person name="Goldson S.G."/>
            <person name="Dearden P.K."/>
        </authorList>
    </citation>
    <scope>NUCLEOTIDE SEQUENCE</scope>
    <source>
        <strain evidence="6">Lincoln</strain>
        <tissue evidence="6">Whole body</tissue>
    </source>
</reference>
<dbReference type="CDD" id="cd00326">
    <property type="entry name" value="alpha_CA"/>
    <property type="match status" value="1"/>
</dbReference>
<evidence type="ECO:0000256" key="4">
    <source>
        <dbReference type="RuleBase" id="RU367011"/>
    </source>
</evidence>
<dbReference type="SMART" id="SM01057">
    <property type="entry name" value="Carb_anhydrase"/>
    <property type="match status" value="1"/>
</dbReference>
<dbReference type="PANTHER" id="PTHR18952">
    <property type="entry name" value="CARBONIC ANHYDRASE"/>
    <property type="match status" value="1"/>
</dbReference>
<evidence type="ECO:0000259" key="5">
    <source>
        <dbReference type="PROSITE" id="PS51144"/>
    </source>
</evidence>
<comment type="caution">
    <text evidence="6">The sequence shown here is derived from an EMBL/GenBank/DDBJ whole genome shotgun (WGS) entry which is preliminary data.</text>
</comment>
<dbReference type="GO" id="GO:0005737">
    <property type="term" value="C:cytoplasm"/>
    <property type="evidence" value="ECO:0007669"/>
    <property type="project" value="TreeGrafter"/>
</dbReference>
<dbReference type="InterPro" id="IPR018338">
    <property type="entry name" value="Carbonic_anhydrase_a-class_CS"/>
</dbReference>
<evidence type="ECO:0000256" key="2">
    <source>
        <dbReference type="ARBA" id="ARBA00022723"/>
    </source>
</evidence>
<evidence type="ECO:0000313" key="6">
    <source>
        <dbReference type="EMBL" id="KAK0161559.1"/>
    </source>
</evidence>
<feature type="domain" description="Alpha-carbonic anhydrase" evidence="5">
    <location>
        <begin position="21"/>
        <end position="281"/>
    </location>
</feature>
<dbReference type="PANTHER" id="PTHR18952:SF137">
    <property type="entry name" value="CARBONIC ANHYDRASE"/>
    <property type="match status" value="1"/>
</dbReference>
<dbReference type="InterPro" id="IPR036398">
    <property type="entry name" value="CA_dom_sf"/>
</dbReference>
<evidence type="ECO:0000313" key="7">
    <source>
        <dbReference type="Proteomes" id="UP001168972"/>
    </source>
</evidence>
<dbReference type="Gene3D" id="3.10.200.10">
    <property type="entry name" value="Alpha carbonic anhydrase"/>
    <property type="match status" value="1"/>
</dbReference>
<dbReference type="EMBL" id="JAQQBR010001835">
    <property type="protein sequence ID" value="KAK0161559.1"/>
    <property type="molecule type" value="Genomic_DNA"/>
</dbReference>